<evidence type="ECO:0000313" key="3">
    <source>
        <dbReference type="Proteomes" id="UP000236621"/>
    </source>
</evidence>
<feature type="compositionally biased region" description="Polar residues" evidence="1">
    <location>
        <begin position="91"/>
        <end position="109"/>
    </location>
</feature>
<dbReference type="AlphaFoldDB" id="A0A2K3QHQ5"/>
<gene>
    <name evidence="2" type="ORF">TCAP_02986</name>
</gene>
<feature type="non-terminal residue" evidence="2">
    <location>
        <position position="119"/>
    </location>
</feature>
<dbReference type="EMBL" id="NRSZ01000464">
    <property type="protein sequence ID" value="PNY27082.1"/>
    <property type="molecule type" value="Genomic_DNA"/>
</dbReference>
<keyword evidence="3" id="KW-1185">Reference proteome</keyword>
<dbReference type="Proteomes" id="UP000236621">
    <property type="component" value="Unassembled WGS sequence"/>
</dbReference>
<comment type="caution">
    <text evidence="2">The sequence shown here is derived from an EMBL/GenBank/DDBJ whole genome shotgun (WGS) entry which is preliminary data.</text>
</comment>
<sequence>MQFPNNTTLGTSSLATIWATARGIRLRNPDIYDPTAYNNQKRCSQLVTDFLKDSEKRARERNQSFEGGLRGPGRGAGGRFGPSLVGKRGNTCGSYEARTNQGTTRQSRPSAGESLEKLN</sequence>
<proteinExistence type="predicted"/>
<dbReference type="GO" id="GO:0016301">
    <property type="term" value="F:kinase activity"/>
    <property type="evidence" value="ECO:0007669"/>
    <property type="project" value="UniProtKB-KW"/>
</dbReference>
<name>A0A2K3QHQ5_9HYPO</name>
<organism evidence="2 3">
    <name type="scientific">Tolypocladium capitatum</name>
    <dbReference type="NCBI Taxonomy" id="45235"/>
    <lineage>
        <taxon>Eukaryota</taxon>
        <taxon>Fungi</taxon>
        <taxon>Dikarya</taxon>
        <taxon>Ascomycota</taxon>
        <taxon>Pezizomycotina</taxon>
        <taxon>Sordariomycetes</taxon>
        <taxon>Hypocreomycetidae</taxon>
        <taxon>Hypocreales</taxon>
        <taxon>Ophiocordycipitaceae</taxon>
        <taxon>Tolypocladium</taxon>
    </lineage>
</organism>
<reference evidence="2 3" key="1">
    <citation type="submission" date="2017-08" db="EMBL/GenBank/DDBJ databases">
        <title>Harnessing the power of phylogenomics to disentangle the directionality and signatures of interkingdom host jumping in the parasitic fungal genus Tolypocladium.</title>
        <authorList>
            <person name="Quandt C.A."/>
            <person name="Patterson W."/>
            <person name="Spatafora J.W."/>
        </authorList>
    </citation>
    <scope>NUCLEOTIDE SEQUENCE [LARGE SCALE GENOMIC DNA]</scope>
    <source>
        <strain evidence="2 3">CBS 113982</strain>
    </source>
</reference>
<feature type="region of interest" description="Disordered" evidence="1">
    <location>
        <begin position="55"/>
        <end position="119"/>
    </location>
</feature>
<protein>
    <submittedName>
        <fullName evidence="2">Protein kinase-like domain protein</fullName>
    </submittedName>
</protein>
<evidence type="ECO:0000313" key="2">
    <source>
        <dbReference type="EMBL" id="PNY27082.1"/>
    </source>
</evidence>
<evidence type="ECO:0000256" key="1">
    <source>
        <dbReference type="SAM" id="MobiDB-lite"/>
    </source>
</evidence>
<keyword evidence="2" id="KW-0808">Transferase</keyword>
<keyword evidence="2" id="KW-0418">Kinase</keyword>
<accession>A0A2K3QHQ5</accession>
<feature type="compositionally biased region" description="Gly residues" evidence="1">
    <location>
        <begin position="68"/>
        <end position="80"/>
    </location>
</feature>